<keyword evidence="6" id="KW-0645">Protease</keyword>
<reference evidence="13" key="1">
    <citation type="submission" date="2021-02" db="EMBL/GenBank/DDBJ databases">
        <authorList>
            <person name="Dougan E. K."/>
            <person name="Rhodes N."/>
            <person name="Thang M."/>
            <person name="Chan C."/>
        </authorList>
    </citation>
    <scope>NUCLEOTIDE SEQUENCE</scope>
</reference>
<keyword evidence="10 12" id="KW-1133">Transmembrane helix</keyword>
<evidence type="ECO:0000256" key="4">
    <source>
        <dbReference type="ARBA" id="ARBA00022528"/>
    </source>
</evidence>
<comment type="caution">
    <text evidence="13">The sequence shown here is derived from an EMBL/GenBank/DDBJ whole genome shotgun (WGS) entry which is preliminary data.</text>
</comment>
<comment type="subcellular location">
    <subcellularLocation>
        <location evidence="1">Membrane</location>
        <topology evidence="1">Multi-pass membrane protein</topology>
    </subcellularLocation>
    <subcellularLocation>
        <location evidence="2">Plastid</location>
        <location evidence="2">Chloroplast</location>
    </subcellularLocation>
</comment>
<evidence type="ECO:0000256" key="9">
    <source>
        <dbReference type="ARBA" id="ARBA00022946"/>
    </source>
</evidence>
<dbReference type="InterPro" id="IPR044838">
    <property type="entry name" value="EGY1-like"/>
</dbReference>
<evidence type="ECO:0000313" key="14">
    <source>
        <dbReference type="Proteomes" id="UP000654075"/>
    </source>
</evidence>
<keyword evidence="4" id="KW-0150">Chloroplast</keyword>
<dbReference type="PANTHER" id="PTHR31412">
    <property type="entry name" value="ZINC METALLOPROTEASE EGY1"/>
    <property type="match status" value="1"/>
</dbReference>
<evidence type="ECO:0000256" key="6">
    <source>
        <dbReference type="ARBA" id="ARBA00022670"/>
    </source>
</evidence>
<dbReference type="GO" id="GO:0016020">
    <property type="term" value="C:membrane"/>
    <property type="evidence" value="ECO:0007669"/>
    <property type="project" value="UniProtKB-SubCell"/>
</dbReference>
<evidence type="ECO:0000256" key="3">
    <source>
        <dbReference type="ARBA" id="ARBA00007931"/>
    </source>
</evidence>
<keyword evidence="11 12" id="KW-0472">Membrane</keyword>
<keyword evidence="9" id="KW-0809">Transit peptide</keyword>
<evidence type="ECO:0000256" key="2">
    <source>
        <dbReference type="ARBA" id="ARBA00004229"/>
    </source>
</evidence>
<proteinExistence type="inferred from homology"/>
<feature type="non-terminal residue" evidence="13">
    <location>
        <position position="79"/>
    </location>
</feature>
<dbReference type="GO" id="GO:0008233">
    <property type="term" value="F:peptidase activity"/>
    <property type="evidence" value="ECO:0007669"/>
    <property type="project" value="UniProtKB-KW"/>
</dbReference>
<dbReference type="EMBL" id="CAJNNV010033219">
    <property type="protein sequence ID" value="CAE8642846.1"/>
    <property type="molecule type" value="Genomic_DNA"/>
</dbReference>
<gene>
    <name evidence="13" type="ORF">PGLA1383_LOCUS57249</name>
</gene>
<keyword evidence="14" id="KW-1185">Reference proteome</keyword>
<evidence type="ECO:0000256" key="8">
    <source>
        <dbReference type="ARBA" id="ARBA00022801"/>
    </source>
</evidence>
<evidence type="ECO:0000256" key="10">
    <source>
        <dbReference type="ARBA" id="ARBA00022989"/>
    </source>
</evidence>
<dbReference type="GO" id="GO:0009507">
    <property type="term" value="C:chloroplast"/>
    <property type="evidence" value="ECO:0007669"/>
    <property type="project" value="UniProtKB-SubCell"/>
</dbReference>
<evidence type="ECO:0000256" key="7">
    <source>
        <dbReference type="ARBA" id="ARBA00022692"/>
    </source>
</evidence>
<dbReference type="Proteomes" id="UP000654075">
    <property type="component" value="Unassembled WGS sequence"/>
</dbReference>
<evidence type="ECO:0000256" key="1">
    <source>
        <dbReference type="ARBA" id="ARBA00004141"/>
    </source>
</evidence>
<keyword evidence="5" id="KW-0934">Plastid</keyword>
<name>A0A813HZF7_POLGL</name>
<dbReference type="AlphaFoldDB" id="A0A813HZF7"/>
<comment type="similarity">
    <text evidence="3">Belongs to the peptidase M50B family.</text>
</comment>
<evidence type="ECO:0000256" key="11">
    <source>
        <dbReference type="ARBA" id="ARBA00023136"/>
    </source>
</evidence>
<feature type="transmembrane region" description="Helical" evidence="12">
    <location>
        <begin position="29"/>
        <end position="51"/>
    </location>
</feature>
<evidence type="ECO:0000313" key="13">
    <source>
        <dbReference type="EMBL" id="CAE8642846.1"/>
    </source>
</evidence>
<organism evidence="13 14">
    <name type="scientific">Polarella glacialis</name>
    <name type="common">Dinoflagellate</name>
    <dbReference type="NCBI Taxonomy" id="89957"/>
    <lineage>
        <taxon>Eukaryota</taxon>
        <taxon>Sar</taxon>
        <taxon>Alveolata</taxon>
        <taxon>Dinophyceae</taxon>
        <taxon>Suessiales</taxon>
        <taxon>Suessiaceae</taxon>
        <taxon>Polarella</taxon>
    </lineage>
</organism>
<dbReference type="PANTHER" id="PTHR31412:SF0">
    <property type="entry name" value="ZINC METALLOPROTEASE EGY1, CHLOROPLASTIC-RELATED"/>
    <property type="match status" value="1"/>
</dbReference>
<keyword evidence="7 12" id="KW-0812">Transmembrane</keyword>
<feature type="non-terminal residue" evidence="13">
    <location>
        <position position="1"/>
    </location>
</feature>
<accession>A0A813HZF7</accession>
<protein>
    <submittedName>
        <fullName evidence="13">Uncharacterized protein</fullName>
    </submittedName>
</protein>
<sequence length="79" mass="8258">LLPSPGIGSFGGVSQIVSLVPNTTSLFDMAVAVSMTALLASFTLMLLGLLIPADAASCTWVNPSLFPYVMRKLLMAQAE</sequence>
<dbReference type="GO" id="GO:0006508">
    <property type="term" value="P:proteolysis"/>
    <property type="evidence" value="ECO:0007669"/>
    <property type="project" value="UniProtKB-KW"/>
</dbReference>
<evidence type="ECO:0000256" key="12">
    <source>
        <dbReference type="SAM" id="Phobius"/>
    </source>
</evidence>
<evidence type="ECO:0000256" key="5">
    <source>
        <dbReference type="ARBA" id="ARBA00022640"/>
    </source>
</evidence>
<keyword evidence="8" id="KW-0378">Hydrolase</keyword>